<reference evidence="1" key="1">
    <citation type="submission" date="2020-05" db="EMBL/GenBank/DDBJ databases">
        <authorList>
            <person name="Chiriac C."/>
            <person name="Salcher M."/>
            <person name="Ghai R."/>
            <person name="Kavagutti S V."/>
        </authorList>
    </citation>
    <scope>NUCLEOTIDE SEQUENCE</scope>
</reference>
<evidence type="ECO:0000313" key="1">
    <source>
        <dbReference type="EMBL" id="CAB4936276.1"/>
    </source>
</evidence>
<accession>A0A6J7IZH1</accession>
<gene>
    <name evidence="1" type="ORF">UFOPK3564_02662</name>
</gene>
<proteinExistence type="predicted"/>
<sequence>MSRSMTSAQTIPLFDVGHALGRALWGRHDRTSPDHAWSTLLDQAIEISDHDPDVVATSQEIRIAVDDLVSPAATHLYAEWARQNVTTDAAKALLDGISCAVLG</sequence>
<organism evidence="1">
    <name type="scientific">freshwater metagenome</name>
    <dbReference type="NCBI Taxonomy" id="449393"/>
    <lineage>
        <taxon>unclassified sequences</taxon>
        <taxon>metagenomes</taxon>
        <taxon>ecological metagenomes</taxon>
    </lineage>
</organism>
<dbReference type="AlphaFoldDB" id="A0A6J7IZH1"/>
<name>A0A6J7IZH1_9ZZZZ</name>
<protein>
    <submittedName>
        <fullName evidence="1">Unannotated protein</fullName>
    </submittedName>
</protein>
<dbReference type="EMBL" id="CAFBMK010000202">
    <property type="protein sequence ID" value="CAB4936276.1"/>
    <property type="molecule type" value="Genomic_DNA"/>
</dbReference>